<feature type="compositionally biased region" description="Low complexity" evidence="1">
    <location>
        <begin position="638"/>
        <end position="647"/>
    </location>
</feature>
<feature type="compositionally biased region" description="Polar residues" evidence="1">
    <location>
        <begin position="339"/>
        <end position="368"/>
    </location>
</feature>
<reference evidence="2 3" key="1">
    <citation type="submission" date="2024-02" db="EMBL/GenBank/DDBJ databases">
        <authorList>
            <person name="Daric V."/>
            <person name="Darras S."/>
        </authorList>
    </citation>
    <scope>NUCLEOTIDE SEQUENCE [LARGE SCALE GENOMIC DNA]</scope>
</reference>
<organism evidence="2 3">
    <name type="scientific">Clavelina lepadiformis</name>
    <name type="common">Light-bulb sea squirt</name>
    <name type="synonym">Ascidia lepadiformis</name>
    <dbReference type="NCBI Taxonomy" id="159417"/>
    <lineage>
        <taxon>Eukaryota</taxon>
        <taxon>Metazoa</taxon>
        <taxon>Chordata</taxon>
        <taxon>Tunicata</taxon>
        <taxon>Ascidiacea</taxon>
        <taxon>Aplousobranchia</taxon>
        <taxon>Clavelinidae</taxon>
        <taxon>Clavelina</taxon>
    </lineage>
</organism>
<feature type="region of interest" description="Disordered" evidence="1">
    <location>
        <begin position="446"/>
        <end position="612"/>
    </location>
</feature>
<feature type="region of interest" description="Disordered" evidence="1">
    <location>
        <begin position="279"/>
        <end position="299"/>
    </location>
</feature>
<feature type="compositionally biased region" description="Basic residues" evidence="1">
    <location>
        <begin position="981"/>
        <end position="995"/>
    </location>
</feature>
<feature type="region of interest" description="Disordered" evidence="1">
    <location>
        <begin position="332"/>
        <end position="393"/>
    </location>
</feature>
<feature type="region of interest" description="Disordered" evidence="1">
    <location>
        <begin position="221"/>
        <end position="242"/>
    </location>
</feature>
<feature type="compositionally biased region" description="Polar residues" evidence="1">
    <location>
        <begin position="997"/>
        <end position="1006"/>
    </location>
</feature>
<feature type="region of interest" description="Disordered" evidence="1">
    <location>
        <begin position="1084"/>
        <end position="1136"/>
    </location>
</feature>
<feature type="compositionally biased region" description="Low complexity" evidence="1">
    <location>
        <begin position="580"/>
        <end position="590"/>
    </location>
</feature>
<feature type="compositionally biased region" description="Basic and acidic residues" evidence="1">
    <location>
        <begin position="700"/>
        <end position="709"/>
    </location>
</feature>
<feature type="compositionally biased region" description="Basic residues" evidence="1">
    <location>
        <begin position="902"/>
        <end position="911"/>
    </location>
</feature>
<proteinExistence type="predicted"/>
<feature type="compositionally biased region" description="Polar residues" evidence="1">
    <location>
        <begin position="602"/>
        <end position="612"/>
    </location>
</feature>
<feature type="compositionally biased region" description="Low complexity" evidence="1">
    <location>
        <begin position="286"/>
        <end position="299"/>
    </location>
</feature>
<feature type="compositionally biased region" description="Polar residues" evidence="1">
    <location>
        <begin position="1118"/>
        <end position="1127"/>
    </location>
</feature>
<feature type="region of interest" description="Disordered" evidence="1">
    <location>
        <begin position="696"/>
        <end position="795"/>
    </location>
</feature>
<name>A0ABP0FRN5_CLALP</name>
<accession>A0ABP0FRN5</accession>
<feature type="compositionally biased region" description="Basic and acidic residues" evidence="1">
    <location>
        <begin position="483"/>
        <end position="512"/>
    </location>
</feature>
<feature type="compositionally biased region" description="Basic and acidic residues" evidence="1">
    <location>
        <begin position="933"/>
        <end position="972"/>
    </location>
</feature>
<gene>
    <name evidence="2" type="ORF">CVLEPA_LOCUS12979</name>
</gene>
<feature type="compositionally biased region" description="Basic residues" evidence="1">
    <location>
        <begin position="1084"/>
        <end position="1094"/>
    </location>
</feature>
<feature type="compositionally biased region" description="Polar residues" evidence="1">
    <location>
        <begin position="446"/>
        <end position="464"/>
    </location>
</feature>
<feature type="compositionally biased region" description="Low complexity" evidence="1">
    <location>
        <begin position="750"/>
        <end position="762"/>
    </location>
</feature>
<sequence length="1219" mass="134313">MAVRFEPACDDNVLWSIVPPCGPFPDSRRPDHPISMSPSMDIRYQNELSDQDRRTSSCSPQVCEQGAVERFGRRDFVRSPSEPNQYPAHFYPVPPAPGHQVMYKTRLNCCAFNEPMNCKFHDNHVPPILTYDVPKSSSSALDLSRTSMSHRHGFESSQGELYKAKFKRNTHRRNSVNDVSYKEYGYTNSMQAHARDGQPKDRTRHRSVHIPVDAARNAKVRKQNGDVIQRSSASGVTRKAEKTGLGVKIEHSVNKELKQVAESFAVVSKSDDVASVLDTEEQKARAAPSSEKQSAASQSSKIVVAPAADKFQESDAAEALLGLREGFYGAPCSKDNDTDTTVDAGTSRSDNSSASIAVNPDQPSTSHANIPGFNPTDVRETNHSPNDLVDEERTFNDVIRDDATAKANGGDVQSSAKHRCHFKKRICQKFAASLDQIKQDCLPEASTSNAAESNNLTRPTSQNGDGHGEPDSGHDLPSSTKSSDYREFSRKPDRTRPKTKEKLNRNAFDENSKAGLSKRRKTEKRRIDKDDDVKATRTTKQKEKVLEKINSNEKHQRKTLSSKQDDAGKQVSRVKDQRTKATSKSKSSTSNGGLATPKVIRVNSNKTKSKSNLYRLTSSLGSSCESLASEDVAHDVIVSESSSSDYSTDSDTDGDDSSKVDVTVTKETVTSSIITSRKQEGSPQRKAFILSKPKFSLPCKKTDDPEKKPAFLTPPSAPSPAFAEKDPVLINPVKPASPFPIGDGEKVKVAPKSAPSLSPSSKQNGFQIKKATFTFQSSGKQDDAPRTTATSQCSVSFDRTQHADKSTFRFDREKMLRESTTKEKAIKRGSWKMESNFPFGTLSEGISFETLSKPNAAVTEDSGITKKTANQKSKSHHLPYNKDRLPRPTARPTALEAEHHLLRTKKGKKRGPSADSWPKNREVRAATSAKRLKLQEENMAKKKERVHDEATKTRNESNSKVSEKKIASELKTGKLAMTSSSRRKPSRVFKHHKYSTLKINPSQNNPSEDRGLSEFSLISRPLGLEHREMLAKSFEPDANPDAWSTDSIASRMSSSAASSRTSSLADDENDGDVIKTAALNSPNLRKRRHKRHRQVSAAETGTKSELLKRKQKKLFSESRCQGRQGANNVRGAATSSRATSAASGSTFKLLSLFPAPASLIAGHAAGELCPGYGATGSGQRSSLPLRWRKGEDISELKQKRQRERWRSLTLDMFCLGATS</sequence>
<feature type="region of interest" description="Disordered" evidence="1">
    <location>
        <begin position="638"/>
        <end position="663"/>
    </location>
</feature>
<protein>
    <submittedName>
        <fullName evidence="2">Uncharacterized protein</fullName>
    </submittedName>
</protein>
<dbReference type="Proteomes" id="UP001642483">
    <property type="component" value="Unassembled WGS sequence"/>
</dbReference>
<evidence type="ECO:0000313" key="2">
    <source>
        <dbReference type="EMBL" id="CAK8682301.1"/>
    </source>
</evidence>
<comment type="caution">
    <text evidence="2">The sequence shown here is derived from an EMBL/GenBank/DDBJ whole genome shotgun (WGS) entry which is preliminary data.</text>
</comment>
<keyword evidence="3" id="KW-1185">Reference proteome</keyword>
<feature type="compositionally biased region" description="Basic and acidic residues" evidence="1">
    <location>
        <begin position="563"/>
        <end position="579"/>
    </location>
</feature>
<feature type="region of interest" description="Disordered" evidence="1">
    <location>
        <begin position="859"/>
        <end position="1011"/>
    </location>
</feature>
<evidence type="ECO:0000256" key="1">
    <source>
        <dbReference type="SAM" id="MobiDB-lite"/>
    </source>
</evidence>
<dbReference type="EMBL" id="CAWYQH010000090">
    <property type="protein sequence ID" value="CAK8682301.1"/>
    <property type="molecule type" value="Genomic_DNA"/>
</dbReference>
<evidence type="ECO:0000313" key="3">
    <source>
        <dbReference type="Proteomes" id="UP001642483"/>
    </source>
</evidence>
<feature type="compositionally biased region" description="Basic and acidic residues" evidence="1">
    <location>
        <begin position="525"/>
        <end position="554"/>
    </location>
</feature>